<evidence type="ECO:0000259" key="15">
    <source>
        <dbReference type="Pfam" id="PF07715"/>
    </source>
</evidence>
<organism evidence="16 17">
    <name type="scientific">Sandaracinobacter neustonicus</name>
    <dbReference type="NCBI Taxonomy" id="1715348"/>
    <lineage>
        <taxon>Bacteria</taxon>
        <taxon>Pseudomonadati</taxon>
        <taxon>Pseudomonadota</taxon>
        <taxon>Alphaproteobacteria</taxon>
        <taxon>Sphingomonadales</taxon>
        <taxon>Sphingosinicellaceae</taxon>
        <taxon>Sandaracinobacter</taxon>
    </lineage>
</organism>
<dbReference type="Pfam" id="PF00593">
    <property type="entry name" value="TonB_dep_Rec_b-barrel"/>
    <property type="match status" value="1"/>
</dbReference>
<evidence type="ECO:0000256" key="13">
    <source>
        <dbReference type="SAM" id="SignalP"/>
    </source>
</evidence>
<dbReference type="Proteomes" id="UP000319897">
    <property type="component" value="Unassembled WGS sequence"/>
</dbReference>
<dbReference type="PANTHER" id="PTHR32552:SF81">
    <property type="entry name" value="TONB-DEPENDENT OUTER MEMBRANE RECEPTOR"/>
    <property type="match status" value="1"/>
</dbReference>
<name>A0A501XLF2_9SPHN</name>
<feature type="chain" id="PRO_5021465774" evidence="13">
    <location>
        <begin position="27"/>
        <end position="726"/>
    </location>
</feature>
<keyword evidence="6" id="KW-0408">Iron</keyword>
<evidence type="ECO:0000256" key="5">
    <source>
        <dbReference type="ARBA" id="ARBA00022692"/>
    </source>
</evidence>
<keyword evidence="7" id="KW-0406">Ion transport</keyword>
<evidence type="ECO:0000313" key="17">
    <source>
        <dbReference type="Proteomes" id="UP000319897"/>
    </source>
</evidence>
<keyword evidence="8 12" id="KW-0798">TonB box</keyword>
<keyword evidence="17" id="KW-1185">Reference proteome</keyword>
<keyword evidence="4" id="KW-0410">Iron transport</keyword>
<evidence type="ECO:0000256" key="2">
    <source>
        <dbReference type="ARBA" id="ARBA00022448"/>
    </source>
</evidence>
<comment type="subcellular location">
    <subcellularLocation>
        <location evidence="1 11">Cell outer membrane</location>
        <topology evidence="1 11">Multi-pass membrane protein</topology>
    </subcellularLocation>
</comment>
<comment type="caution">
    <text evidence="16">The sequence shown here is derived from an EMBL/GenBank/DDBJ whole genome shotgun (WGS) entry which is preliminary data.</text>
</comment>
<sequence length="726" mass="78902">MTSRPFAILAALSSLPLLAPPPPAHAQAEGLEDIVVTARKREERAQDAPVSVTVFTAESLSAAGVTNFAGIAQRTPGLRYGSYGDLKLSPTSLRGIVSSAGSAGADPAIGFYVDEVYVGQGAGANLDLYDIAQVEVLRGPQGTLFGRNAIGGVISLTTKRPSEDFELSATAEAGNYDYVRGGVSISGPLVGDSVLGKIAFVGQSRGGTEHNELLDRAVNTQGFWHTRGQLLFNFGPETSLLLTGELRRVDQEPLVFETLKYNENSLFVAVLDAYGYPRNADPFDRIVQSDVRTKETLNAHAISATFKTPVRDANLTFIGAYRYHDYYSYTDTDRSPLQWVYDGDPETVKRLSGELRLDGSFGKLDWITGVYVFNQRSSNQSFVDLGADLADLFGDPSIAGLRTGSDGTLTTNSFAGFASLTWRFSERFDLTVGGRYTMDDKRIDYSQYDPLGILGGTARIRASSSWGEFTPNFNLRWHVTPDVMAYAAISKGFKSGGFNDALGDADGIAFGPEVLWNYEAGVKSTLFERRLLANVTLFRMDWDDIQITQNNPDTPIYDPTIGNGGKARSQGVEAELLARPFDALTLGANIAVVDAKYRGGTLPNGTPLAYIPLAPAYTAALNASLEVPLGGRFGLTLLGEYNMQGRTYLTPDNDPDGRVAPYGLLNLRATIRPDKGRWSVALWGKNLTDETYMVRLFNQYNSDLVGQKHIILGAPRTWGVTMRADF</sequence>
<dbReference type="InterPro" id="IPR036942">
    <property type="entry name" value="Beta-barrel_TonB_sf"/>
</dbReference>
<dbReference type="InterPro" id="IPR012910">
    <property type="entry name" value="Plug_dom"/>
</dbReference>
<dbReference type="PANTHER" id="PTHR32552">
    <property type="entry name" value="FERRICHROME IRON RECEPTOR-RELATED"/>
    <property type="match status" value="1"/>
</dbReference>
<keyword evidence="9 11" id="KW-0472">Membrane</keyword>
<keyword evidence="3 11" id="KW-1134">Transmembrane beta strand</keyword>
<dbReference type="AlphaFoldDB" id="A0A501XLF2"/>
<gene>
    <name evidence="16" type="ORF">FJQ54_08450</name>
</gene>
<evidence type="ECO:0000256" key="7">
    <source>
        <dbReference type="ARBA" id="ARBA00023065"/>
    </source>
</evidence>
<comment type="similarity">
    <text evidence="11 12">Belongs to the TonB-dependent receptor family.</text>
</comment>
<evidence type="ECO:0000256" key="1">
    <source>
        <dbReference type="ARBA" id="ARBA00004571"/>
    </source>
</evidence>
<feature type="signal peptide" evidence="13">
    <location>
        <begin position="1"/>
        <end position="26"/>
    </location>
</feature>
<dbReference type="InterPro" id="IPR000531">
    <property type="entry name" value="Beta-barrel_TonB"/>
</dbReference>
<evidence type="ECO:0000256" key="4">
    <source>
        <dbReference type="ARBA" id="ARBA00022496"/>
    </source>
</evidence>
<evidence type="ECO:0000256" key="8">
    <source>
        <dbReference type="ARBA" id="ARBA00023077"/>
    </source>
</evidence>
<keyword evidence="10 11" id="KW-0998">Cell outer membrane</keyword>
<accession>A0A501XLF2</accession>
<keyword evidence="16" id="KW-0675">Receptor</keyword>
<proteinExistence type="inferred from homology"/>
<keyword evidence="2 11" id="KW-0813">Transport</keyword>
<evidence type="ECO:0000256" key="12">
    <source>
        <dbReference type="RuleBase" id="RU003357"/>
    </source>
</evidence>
<dbReference type="EMBL" id="VFSU01000023">
    <property type="protein sequence ID" value="TPE61366.1"/>
    <property type="molecule type" value="Genomic_DNA"/>
</dbReference>
<feature type="domain" description="TonB-dependent receptor plug" evidence="15">
    <location>
        <begin position="45"/>
        <end position="153"/>
    </location>
</feature>
<evidence type="ECO:0000256" key="6">
    <source>
        <dbReference type="ARBA" id="ARBA00023004"/>
    </source>
</evidence>
<evidence type="ECO:0000256" key="11">
    <source>
        <dbReference type="PROSITE-ProRule" id="PRU01360"/>
    </source>
</evidence>
<dbReference type="Gene3D" id="2.40.170.20">
    <property type="entry name" value="TonB-dependent receptor, beta-barrel domain"/>
    <property type="match status" value="1"/>
</dbReference>
<dbReference type="PROSITE" id="PS52016">
    <property type="entry name" value="TONB_DEPENDENT_REC_3"/>
    <property type="match status" value="1"/>
</dbReference>
<dbReference type="CDD" id="cd01347">
    <property type="entry name" value="ligand_gated_channel"/>
    <property type="match status" value="1"/>
</dbReference>
<dbReference type="OrthoDB" id="7455607at2"/>
<dbReference type="SUPFAM" id="SSF56935">
    <property type="entry name" value="Porins"/>
    <property type="match status" value="1"/>
</dbReference>
<protein>
    <submittedName>
        <fullName evidence="16">TonB-dependent receptor</fullName>
    </submittedName>
</protein>
<evidence type="ECO:0000259" key="14">
    <source>
        <dbReference type="Pfam" id="PF00593"/>
    </source>
</evidence>
<dbReference type="GO" id="GO:0009279">
    <property type="term" value="C:cell outer membrane"/>
    <property type="evidence" value="ECO:0007669"/>
    <property type="project" value="UniProtKB-SubCell"/>
</dbReference>
<evidence type="ECO:0000256" key="3">
    <source>
        <dbReference type="ARBA" id="ARBA00022452"/>
    </source>
</evidence>
<evidence type="ECO:0000256" key="10">
    <source>
        <dbReference type="ARBA" id="ARBA00023237"/>
    </source>
</evidence>
<dbReference type="InterPro" id="IPR039426">
    <property type="entry name" value="TonB-dep_rcpt-like"/>
</dbReference>
<dbReference type="Pfam" id="PF07715">
    <property type="entry name" value="Plug"/>
    <property type="match status" value="1"/>
</dbReference>
<reference evidence="16 17" key="1">
    <citation type="submission" date="2019-06" db="EMBL/GenBank/DDBJ databases">
        <authorList>
            <person name="Lee I."/>
            <person name="Jang G.I."/>
            <person name="Hwang C.Y."/>
        </authorList>
    </citation>
    <scope>NUCLEOTIDE SEQUENCE [LARGE SCALE GENOMIC DNA]</scope>
    <source>
        <strain evidence="16 17">PAMC 28131</strain>
    </source>
</reference>
<keyword evidence="13" id="KW-0732">Signal</keyword>
<dbReference type="GO" id="GO:0006826">
    <property type="term" value="P:iron ion transport"/>
    <property type="evidence" value="ECO:0007669"/>
    <property type="project" value="UniProtKB-KW"/>
</dbReference>
<dbReference type="RefSeq" id="WP_140927984.1">
    <property type="nucleotide sequence ID" value="NZ_VFSU01000023.1"/>
</dbReference>
<keyword evidence="5 11" id="KW-0812">Transmembrane</keyword>
<evidence type="ECO:0000313" key="16">
    <source>
        <dbReference type="EMBL" id="TPE61366.1"/>
    </source>
</evidence>
<evidence type="ECO:0000256" key="9">
    <source>
        <dbReference type="ARBA" id="ARBA00023136"/>
    </source>
</evidence>
<feature type="domain" description="TonB-dependent receptor-like beta-barrel" evidence="14">
    <location>
        <begin position="352"/>
        <end position="687"/>
    </location>
</feature>